<evidence type="ECO:0000313" key="7">
    <source>
        <dbReference type="EMBL" id="AKT74307.1"/>
    </source>
</evidence>
<dbReference type="GO" id="GO:0032259">
    <property type="term" value="P:methylation"/>
    <property type="evidence" value="ECO:0007669"/>
    <property type="project" value="UniProtKB-KW"/>
</dbReference>
<dbReference type="GO" id="GO:0008171">
    <property type="term" value="F:O-methyltransferase activity"/>
    <property type="evidence" value="ECO:0007669"/>
    <property type="project" value="InterPro"/>
</dbReference>
<evidence type="ECO:0000259" key="5">
    <source>
        <dbReference type="Pfam" id="PF00891"/>
    </source>
</evidence>
<dbReference type="SUPFAM" id="SSF46785">
    <property type="entry name" value="Winged helix' DNA-binding domain"/>
    <property type="match status" value="1"/>
</dbReference>
<organism evidence="7">
    <name type="scientific">Streptomyces bottropensis</name>
    <dbReference type="NCBI Taxonomy" id="42235"/>
    <lineage>
        <taxon>Bacteria</taxon>
        <taxon>Bacillati</taxon>
        <taxon>Actinomycetota</taxon>
        <taxon>Actinomycetes</taxon>
        <taxon>Kitasatosporales</taxon>
        <taxon>Streptomycetaceae</taxon>
        <taxon>Streptomyces</taxon>
    </lineage>
</organism>
<dbReference type="InterPro" id="IPR029063">
    <property type="entry name" value="SAM-dependent_MTases_sf"/>
</dbReference>
<dbReference type="Pfam" id="PF08100">
    <property type="entry name" value="Dimerisation"/>
    <property type="match status" value="1"/>
</dbReference>
<feature type="domain" description="O-methyltransferase dimerisation" evidence="6">
    <location>
        <begin position="17"/>
        <end position="92"/>
    </location>
</feature>
<dbReference type="InterPro" id="IPR001077">
    <property type="entry name" value="COMT_C"/>
</dbReference>
<proteinExistence type="predicted"/>
<dbReference type="PIRSF" id="PIRSF005739">
    <property type="entry name" value="O-mtase"/>
    <property type="match status" value="1"/>
</dbReference>
<dbReference type="InterPro" id="IPR016461">
    <property type="entry name" value="COMT-like"/>
</dbReference>
<sequence>MTYAPHDTDELSAQLSEHMNGYLYTACLYTVTKAGIADHLSQGPRTAAELGEKTGLHGPHLHRVLRYLATREVFHEDEHNRFALTPMAELLRTDVPGSLHDPFLMLGEDLYWKPLARMYDTVRQGHTVFDDIFGAGFFAHLQTVPDTASVFNAGAAGFSRLWNEHIATSYDFPDGAHIIDIGGGTGSLLREILTTHPRITGTLYDQQAVIDEHQLDTPDTTGRWTVQAGDFFDSVPAGADYYILKSVLHDWSDTDCLRILKSVREAVHDNSRLLVVDPVIPPGNQPHASKTIDAMMMVIHDGKERTQAEFEDVLGKGRFTVTRTVPTPSLMSIVECVPAS</sequence>
<keyword evidence="3" id="KW-0949">S-adenosyl-L-methionine</keyword>
<name>A0A0K1H329_9ACTN</name>
<dbReference type="EMBL" id="KP410250">
    <property type="protein sequence ID" value="AKT74307.1"/>
    <property type="molecule type" value="Genomic_DNA"/>
</dbReference>
<dbReference type="InterPro" id="IPR036388">
    <property type="entry name" value="WH-like_DNA-bd_sf"/>
</dbReference>
<dbReference type="SUPFAM" id="SSF53335">
    <property type="entry name" value="S-adenosyl-L-methionine-dependent methyltransferases"/>
    <property type="match status" value="1"/>
</dbReference>
<dbReference type="Gene3D" id="1.10.10.10">
    <property type="entry name" value="Winged helix-like DNA-binding domain superfamily/Winged helix DNA-binding domain"/>
    <property type="match status" value="1"/>
</dbReference>
<feature type="domain" description="O-methyltransferase C-terminal" evidence="5">
    <location>
        <begin position="118"/>
        <end position="317"/>
    </location>
</feature>
<dbReference type="InterPro" id="IPR036390">
    <property type="entry name" value="WH_DNA-bd_sf"/>
</dbReference>
<protein>
    <submittedName>
        <fullName evidence="7">TxnM4</fullName>
    </submittedName>
</protein>
<dbReference type="Pfam" id="PF00891">
    <property type="entry name" value="Methyltransf_2"/>
    <property type="match status" value="1"/>
</dbReference>
<dbReference type="InterPro" id="IPR012967">
    <property type="entry name" value="COMT_dimerisation"/>
</dbReference>
<evidence type="ECO:0000256" key="4">
    <source>
        <dbReference type="PIRSR" id="PIRSR005739-1"/>
    </source>
</evidence>
<evidence type="ECO:0000256" key="2">
    <source>
        <dbReference type="ARBA" id="ARBA00022679"/>
    </source>
</evidence>
<dbReference type="Gene3D" id="3.40.50.150">
    <property type="entry name" value="Vaccinia Virus protein VP39"/>
    <property type="match status" value="1"/>
</dbReference>
<dbReference type="PROSITE" id="PS51683">
    <property type="entry name" value="SAM_OMT_II"/>
    <property type="match status" value="1"/>
</dbReference>
<reference evidence="7" key="1">
    <citation type="journal article" date="2015" name="Chem. Sci.">
        <title>Biosynthesis of trioxacarcin revealing a different starter unit and complex tailoring steps for type II polyketide synthase.</title>
        <authorList>
            <person name="Zhang M."/>
            <person name="Hou X.-F."/>
            <person name="Qi L.-H."/>
            <person name="Yin Y."/>
            <person name="Li Q."/>
            <person name="Pan H.-X."/>
            <person name="Chen X.-Y."/>
            <person name="Tang G.-L."/>
        </authorList>
    </citation>
    <scope>NUCLEOTIDE SEQUENCE</scope>
    <source>
        <strain evidence="7">DO-45</strain>
    </source>
</reference>
<dbReference type="AlphaFoldDB" id="A0A0K1H329"/>
<dbReference type="PANTHER" id="PTHR43712:SF2">
    <property type="entry name" value="O-METHYLTRANSFERASE CICE"/>
    <property type="match status" value="1"/>
</dbReference>
<evidence type="ECO:0000256" key="1">
    <source>
        <dbReference type="ARBA" id="ARBA00022603"/>
    </source>
</evidence>
<feature type="active site" description="Proton acceptor" evidence="4">
    <location>
        <position position="249"/>
    </location>
</feature>
<accession>A0A0K1H329</accession>
<keyword evidence="1" id="KW-0489">Methyltransferase</keyword>
<dbReference type="PANTHER" id="PTHR43712">
    <property type="entry name" value="PUTATIVE (AFU_ORTHOLOGUE AFUA_4G14580)-RELATED"/>
    <property type="match status" value="1"/>
</dbReference>
<dbReference type="GO" id="GO:0046983">
    <property type="term" value="F:protein dimerization activity"/>
    <property type="evidence" value="ECO:0007669"/>
    <property type="project" value="InterPro"/>
</dbReference>
<keyword evidence="2" id="KW-0808">Transferase</keyword>
<evidence type="ECO:0000256" key="3">
    <source>
        <dbReference type="ARBA" id="ARBA00022691"/>
    </source>
</evidence>
<evidence type="ECO:0000259" key="6">
    <source>
        <dbReference type="Pfam" id="PF08100"/>
    </source>
</evidence>